<keyword evidence="5 9" id="KW-0067">ATP-binding</keyword>
<evidence type="ECO:0000256" key="4">
    <source>
        <dbReference type="ARBA" id="ARBA00022741"/>
    </source>
</evidence>
<reference evidence="12 13" key="1">
    <citation type="journal article" date="2012" name="J. Bacteriol.">
        <title>Complete genome sequence of the broad-host-range strain Sinorhizobium fredii USDA257.</title>
        <authorList>
            <person name="Schuldes J."/>
            <person name="Rodriguez Orbegoso M."/>
            <person name="Schmeisser C."/>
            <person name="Krishnan H.B."/>
            <person name="Daniel R."/>
            <person name="Streit W.R."/>
        </authorList>
    </citation>
    <scope>NUCLEOTIDE SEQUENCE [LARGE SCALE GENOMIC DNA]</scope>
    <source>
        <strain evidence="12 13">USDA 257</strain>
    </source>
</reference>
<dbReference type="AlphaFoldDB" id="I3X2F1"/>
<feature type="binding site" evidence="9">
    <location>
        <position position="309"/>
    </location>
    <ligand>
        <name>ATP</name>
        <dbReference type="ChEBI" id="CHEBI:30616"/>
    </ligand>
</feature>
<dbReference type="InterPro" id="IPR006426">
    <property type="entry name" value="Asn_synth_AEB"/>
</dbReference>
<feature type="site" description="Important for beta-aspartyl-AMP intermediate formation" evidence="10">
    <location>
        <position position="385"/>
    </location>
</feature>
<dbReference type="PANTHER" id="PTHR43284">
    <property type="entry name" value="ASPARAGINE SYNTHETASE (GLUTAMINE-HYDROLYZING)"/>
    <property type="match status" value="1"/>
</dbReference>
<dbReference type="Gene3D" id="3.60.20.10">
    <property type="entry name" value="Glutamine Phosphoribosylpyrophosphate, subunit 1, domain 1"/>
    <property type="match status" value="1"/>
</dbReference>
<gene>
    <name evidence="12" type="primary">asnB1</name>
    <name evidence="12" type="ORF">USDA257_c14670</name>
</gene>
<evidence type="ECO:0000256" key="10">
    <source>
        <dbReference type="PIRSR" id="PIRSR001589-3"/>
    </source>
</evidence>
<dbReference type="Proteomes" id="UP000006180">
    <property type="component" value="Chromosome"/>
</dbReference>
<keyword evidence="6 8" id="KW-0315">Glutamine amidotransferase</keyword>
<feature type="active site" description="For GATase activity" evidence="8">
    <location>
        <position position="22"/>
    </location>
</feature>
<evidence type="ECO:0000256" key="1">
    <source>
        <dbReference type="ARBA" id="ARBA00005187"/>
    </source>
</evidence>
<dbReference type="InterPro" id="IPR051786">
    <property type="entry name" value="ASN_synthetase/amidase"/>
</dbReference>
<dbReference type="SUPFAM" id="SSF52402">
    <property type="entry name" value="Adenine nucleotide alpha hydrolases-like"/>
    <property type="match status" value="1"/>
</dbReference>
<dbReference type="CDD" id="cd01991">
    <property type="entry name" value="Asn_synthase_B_C"/>
    <property type="match status" value="1"/>
</dbReference>
<dbReference type="InterPro" id="IPR029055">
    <property type="entry name" value="Ntn_hydrolases_N"/>
</dbReference>
<feature type="domain" description="Glutamine amidotransferase type-2" evidence="11">
    <location>
        <begin position="22"/>
        <end position="230"/>
    </location>
</feature>
<evidence type="ECO:0000313" key="12">
    <source>
        <dbReference type="EMBL" id="AFL50057.1"/>
    </source>
</evidence>
<comment type="similarity">
    <text evidence="2">Belongs to the asparagine synthetase family.</text>
</comment>
<dbReference type="EMBL" id="CP003563">
    <property type="protein sequence ID" value="AFL50057.1"/>
    <property type="molecule type" value="Genomic_DNA"/>
</dbReference>
<dbReference type="PANTHER" id="PTHR43284:SF1">
    <property type="entry name" value="ASPARAGINE SYNTHETASE"/>
    <property type="match status" value="1"/>
</dbReference>
<dbReference type="STRING" id="1185652.USDA257_c14670"/>
<dbReference type="Gene3D" id="3.40.50.620">
    <property type="entry name" value="HUPs"/>
    <property type="match status" value="2"/>
</dbReference>
<dbReference type="SUPFAM" id="SSF56235">
    <property type="entry name" value="N-terminal nucleophile aminohydrolases (Ntn hydrolases)"/>
    <property type="match status" value="1"/>
</dbReference>
<dbReference type="Pfam" id="PF00733">
    <property type="entry name" value="Asn_synthase"/>
    <property type="match status" value="1"/>
</dbReference>
<evidence type="ECO:0000256" key="8">
    <source>
        <dbReference type="PIRSR" id="PIRSR001589-1"/>
    </source>
</evidence>
<evidence type="ECO:0000259" key="11">
    <source>
        <dbReference type="PROSITE" id="PS51278"/>
    </source>
</evidence>
<name>I3X2F1_SINF2</name>
<accession>I3X2F1</accession>
<organism evidence="12 13">
    <name type="scientific">Sinorhizobium fredii (strain USDA 257)</name>
    <dbReference type="NCBI Taxonomy" id="1185652"/>
    <lineage>
        <taxon>Bacteria</taxon>
        <taxon>Pseudomonadati</taxon>
        <taxon>Pseudomonadota</taxon>
        <taxon>Alphaproteobacteria</taxon>
        <taxon>Hyphomicrobiales</taxon>
        <taxon>Rhizobiaceae</taxon>
        <taxon>Sinorhizobium/Ensifer group</taxon>
        <taxon>Sinorhizobium</taxon>
    </lineage>
</organism>
<evidence type="ECO:0000256" key="5">
    <source>
        <dbReference type="ARBA" id="ARBA00022840"/>
    </source>
</evidence>
<evidence type="ECO:0000256" key="6">
    <source>
        <dbReference type="ARBA" id="ARBA00022962"/>
    </source>
</evidence>
<comment type="pathway">
    <text evidence="1">Amino-acid biosynthesis; L-asparagine biosynthesis; L-asparagine from L-aspartate (L-Gln route): step 1/1.</text>
</comment>
<sequence length="665" mass="73740">MLRAFHLYIQRGCGRESDFHMCGFSGYFGSIRDGRALLESMTAAIAHRGPDEQGIFIAPEAGLGHVRLSIVGLGDGQQPMSDASGELTIAFNGEIFNYVELRDELRAKGRRFRTSSDTEVILHLYDEMGEECVSLLNGDFAFAIWDARRRRMMLARDRMGVRPLFYTAYGGTFYFASEVKALLQVPGVSAEIDPIALDQIFTLWAPIAPRTPFRNILELEPAHLMTVDQHGVTTRPYWQLQYPDRDQPPVYVDEGSAAEELRALLTDATRIRMRADVPVGAYLSGGLDSSIVSALAAGMTPQRLRTFSVTFDSAEHDESAFQLEMAAALGTQHSAIACRTGDIAKSFPDVIRFTERPIIRTAPAPLYQLSGLVREAGLKVVLTGEGADEVFAGYDIFKEARVRRFCGRQPGSHIRPHLFRKLYPYLPGLKQQSPEYLAAFFGAGDAPLDDLLFSHRPRLKGTAATKLFFSGDLRAQLKDYDAADELIGRLPQDFGRWHPLHQAQYLESRFLLPGYILSSQGDRMAMAHGIEGRFPFLDHRLVEFAAKLPPEMKLKGLTEKHILREATKDLLPAVIGKRVKQPYRAPDSHSFSGPGELDYVRGALSEDAVAEGGLFNVRAVTKLYEKCRARPASGFRDNAAFVGILSTQLWLQTFTGAGIGKAEAA</sequence>
<dbReference type="GO" id="GO:0004066">
    <property type="term" value="F:asparagine synthase (glutamine-hydrolyzing) activity"/>
    <property type="evidence" value="ECO:0007669"/>
    <property type="project" value="UniProtKB-EC"/>
</dbReference>
<evidence type="ECO:0000256" key="9">
    <source>
        <dbReference type="PIRSR" id="PIRSR001589-2"/>
    </source>
</evidence>
<dbReference type="InterPro" id="IPR017932">
    <property type="entry name" value="GATase_2_dom"/>
</dbReference>
<dbReference type="EC" id="6.3.5.4" evidence="3"/>
<dbReference type="GO" id="GO:0005524">
    <property type="term" value="F:ATP binding"/>
    <property type="evidence" value="ECO:0007669"/>
    <property type="project" value="UniProtKB-KW"/>
</dbReference>
<evidence type="ECO:0000256" key="2">
    <source>
        <dbReference type="ARBA" id="ARBA00005752"/>
    </source>
</evidence>
<dbReference type="CDD" id="cd00712">
    <property type="entry name" value="AsnB"/>
    <property type="match status" value="1"/>
</dbReference>
<keyword evidence="8" id="KW-0061">Asparagine biosynthesis</keyword>
<keyword evidence="8" id="KW-0028">Amino-acid biosynthesis</keyword>
<dbReference type="HOGENOM" id="CLU_014658_3_1_5"/>
<dbReference type="InterPro" id="IPR014729">
    <property type="entry name" value="Rossmann-like_a/b/a_fold"/>
</dbReference>
<keyword evidence="12" id="KW-0436">Ligase</keyword>
<dbReference type="NCBIfam" id="TIGR01536">
    <property type="entry name" value="asn_synth_AEB"/>
    <property type="match status" value="1"/>
</dbReference>
<evidence type="ECO:0000256" key="3">
    <source>
        <dbReference type="ARBA" id="ARBA00012737"/>
    </source>
</evidence>
<dbReference type="Pfam" id="PF13537">
    <property type="entry name" value="GATase_7"/>
    <property type="match status" value="1"/>
</dbReference>
<comment type="catalytic activity">
    <reaction evidence="7">
        <text>L-aspartate + L-glutamine + ATP + H2O = L-asparagine + L-glutamate + AMP + diphosphate + H(+)</text>
        <dbReference type="Rhea" id="RHEA:12228"/>
        <dbReference type="ChEBI" id="CHEBI:15377"/>
        <dbReference type="ChEBI" id="CHEBI:15378"/>
        <dbReference type="ChEBI" id="CHEBI:29985"/>
        <dbReference type="ChEBI" id="CHEBI:29991"/>
        <dbReference type="ChEBI" id="CHEBI:30616"/>
        <dbReference type="ChEBI" id="CHEBI:33019"/>
        <dbReference type="ChEBI" id="CHEBI:58048"/>
        <dbReference type="ChEBI" id="CHEBI:58359"/>
        <dbReference type="ChEBI" id="CHEBI:456215"/>
        <dbReference type="EC" id="6.3.5.4"/>
    </reaction>
</comment>
<dbReference type="InterPro" id="IPR033738">
    <property type="entry name" value="AsnB_N"/>
</dbReference>
<dbReference type="GO" id="GO:0006529">
    <property type="term" value="P:asparagine biosynthetic process"/>
    <property type="evidence" value="ECO:0007669"/>
    <property type="project" value="UniProtKB-KW"/>
</dbReference>
<keyword evidence="4 9" id="KW-0547">Nucleotide-binding</keyword>
<dbReference type="KEGG" id="sfd:USDA257_c14670"/>
<proteinExistence type="inferred from homology"/>
<protein>
    <recommendedName>
        <fullName evidence="3">asparagine synthase (glutamine-hydrolyzing)</fullName>
        <ecNumber evidence="3">6.3.5.4</ecNumber>
    </recommendedName>
</protein>
<dbReference type="InterPro" id="IPR001962">
    <property type="entry name" value="Asn_synthase"/>
</dbReference>
<dbReference type="GO" id="GO:0005829">
    <property type="term" value="C:cytosol"/>
    <property type="evidence" value="ECO:0007669"/>
    <property type="project" value="TreeGrafter"/>
</dbReference>
<evidence type="ECO:0000313" key="13">
    <source>
        <dbReference type="Proteomes" id="UP000006180"/>
    </source>
</evidence>
<dbReference type="eggNOG" id="COG0367">
    <property type="taxonomic scope" value="Bacteria"/>
</dbReference>
<evidence type="ECO:0000256" key="7">
    <source>
        <dbReference type="ARBA" id="ARBA00048741"/>
    </source>
</evidence>
<dbReference type="PIRSF" id="PIRSF001589">
    <property type="entry name" value="Asn_synthetase_glu-h"/>
    <property type="match status" value="1"/>
</dbReference>
<feature type="binding site" evidence="9">
    <location>
        <position position="117"/>
    </location>
    <ligand>
        <name>L-glutamine</name>
        <dbReference type="ChEBI" id="CHEBI:58359"/>
    </ligand>
</feature>
<dbReference type="PATRIC" id="fig|1185652.3.peg.1525"/>
<dbReference type="PROSITE" id="PS51278">
    <property type="entry name" value="GATASE_TYPE_2"/>
    <property type="match status" value="1"/>
</dbReference>